<dbReference type="PANTHER" id="PTHR43685:SF2">
    <property type="entry name" value="GLYCOSYLTRANSFERASE 2-LIKE DOMAIN-CONTAINING PROTEIN"/>
    <property type="match status" value="1"/>
</dbReference>
<dbReference type="InterPro" id="IPR029044">
    <property type="entry name" value="Nucleotide-diphossugar_trans"/>
</dbReference>
<name>A0A6M5Z3Y0_9BACT</name>
<evidence type="ECO:0000313" key="3">
    <source>
        <dbReference type="Proteomes" id="UP000503447"/>
    </source>
</evidence>
<proteinExistence type="predicted"/>
<reference evidence="3" key="1">
    <citation type="submission" date="2020-05" db="EMBL/GenBank/DDBJ databases">
        <title>Frigoriglobus tundricola gen. nov., sp. nov., a psychrotolerant cellulolytic planctomycete of the family Gemmataceae with two divergent copies of 16S rRNA gene.</title>
        <authorList>
            <person name="Kulichevskaya I.S."/>
            <person name="Ivanova A.A."/>
            <person name="Naumoff D.G."/>
            <person name="Beletsky A.V."/>
            <person name="Rijpstra W.I.C."/>
            <person name="Sinninghe Damste J.S."/>
            <person name="Mardanov A.V."/>
            <person name="Ravin N.V."/>
            <person name="Dedysh S.N."/>
        </authorList>
    </citation>
    <scope>NUCLEOTIDE SEQUENCE [LARGE SCALE GENOMIC DNA]</scope>
    <source>
        <strain evidence="3">PL17</strain>
    </source>
</reference>
<sequence>MPKLSICIATLNRADFIGETLTGILAQVTPEVELVVVDGASTDGTGAVVLELFDGRPRCRYIRLPRKGGVDRDYCRAVDEASGEFCWLMTDDDVLRPDAVRTVLGLLTQERDLVVVNAEVAGPDLLTTYEARRAPVAQDQEFGPDQQADLLAVAGNLLSFIGAVVVRRSVWQARDRASYFGTEFVHVGVIFQRPLAGSTRLVADPLVRIRYGNAQWAARAFEIWMEKWPALIWSFSHLRDDAKVCVCPKEPWRRFPYLLDMKIRGCFTQTDYRKHLAGKTAPLLSKMCAYFLAIFPDVLFNALARELWVPLRRLDKIVSLELEKSRFNYRRQWF</sequence>
<dbReference type="EMBL" id="CP053452">
    <property type="protein sequence ID" value="QJX00477.1"/>
    <property type="molecule type" value="Genomic_DNA"/>
</dbReference>
<dbReference type="AlphaFoldDB" id="A0A6M5Z3Y0"/>
<dbReference type="Pfam" id="PF00535">
    <property type="entry name" value="Glycos_transf_2"/>
    <property type="match status" value="1"/>
</dbReference>
<dbReference type="KEGG" id="ftj:FTUN_8107"/>
<dbReference type="SUPFAM" id="SSF53448">
    <property type="entry name" value="Nucleotide-diphospho-sugar transferases"/>
    <property type="match status" value="1"/>
</dbReference>
<protein>
    <submittedName>
        <fullName evidence="2">GT2 family glycosyltransferase</fullName>
    </submittedName>
</protein>
<gene>
    <name evidence="2" type="ORF">FTUN_8107</name>
</gene>
<keyword evidence="3" id="KW-1185">Reference proteome</keyword>
<dbReference type="GO" id="GO:0016740">
    <property type="term" value="F:transferase activity"/>
    <property type="evidence" value="ECO:0007669"/>
    <property type="project" value="UniProtKB-KW"/>
</dbReference>
<keyword evidence="2" id="KW-0808">Transferase</keyword>
<dbReference type="Proteomes" id="UP000503447">
    <property type="component" value="Chromosome"/>
</dbReference>
<dbReference type="InterPro" id="IPR001173">
    <property type="entry name" value="Glyco_trans_2-like"/>
</dbReference>
<dbReference type="InterPro" id="IPR050834">
    <property type="entry name" value="Glycosyltransf_2"/>
</dbReference>
<feature type="domain" description="Glycosyltransferase 2-like" evidence="1">
    <location>
        <begin position="5"/>
        <end position="134"/>
    </location>
</feature>
<dbReference type="CDD" id="cd00761">
    <property type="entry name" value="Glyco_tranf_GTA_type"/>
    <property type="match status" value="1"/>
</dbReference>
<evidence type="ECO:0000313" key="2">
    <source>
        <dbReference type="EMBL" id="QJX00477.1"/>
    </source>
</evidence>
<dbReference type="RefSeq" id="WP_171475214.1">
    <property type="nucleotide sequence ID" value="NZ_CP053452.2"/>
</dbReference>
<evidence type="ECO:0000259" key="1">
    <source>
        <dbReference type="Pfam" id="PF00535"/>
    </source>
</evidence>
<organism evidence="2 3">
    <name type="scientific">Frigoriglobus tundricola</name>
    <dbReference type="NCBI Taxonomy" id="2774151"/>
    <lineage>
        <taxon>Bacteria</taxon>
        <taxon>Pseudomonadati</taxon>
        <taxon>Planctomycetota</taxon>
        <taxon>Planctomycetia</taxon>
        <taxon>Gemmatales</taxon>
        <taxon>Gemmataceae</taxon>
        <taxon>Frigoriglobus</taxon>
    </lineage>
</organism>
<accession>A0A6M5Z3Y0</accession>
<dbReference type="PANTHER" id="PTHR43685">
    <property type="entry name" value="GLYCOSYLTRANSFERASE"/>
    <property type="match status" value="1"/>
</dbReference>
<dbReference type="Gene3D" id="3.90.550.10">
    <property type="entry name" value="Spore Coat Polysaccharide Biosynthesis Protein SpsA, Chain A"/>
    <property type="match status" value="1"/>
</dbReference>